<dbReference type="AlphaFoldDB" id="A0AAV9XMQ4"/>
<dbReference type="EMBL" id="JAVHJO010000004">
    <property type="protein sequence ID" value="KAK6541053.1"/>
    <property type="molecule type" value="Genomic_DNA"/>
</dbReference>
<name>A0AAV9XMQ4_9PEZI</name>
<dbReference type="Proteomes" id="UP001365542">
    <property type="component" value="Unassembled WGS sequence"/>
</dbReference>
<reference evidence="1 2" key="1">
    <citation type="submission" date="2019-10" db="EMBL/GenBank/DDBJ databases">
        <authorList>
            <person name="Palmer J.M."/>
        </authorList>
    </citation>
    <scope>NUCLEOTIDE SEQUENCE [LARGE SCALE GENOMIC DNA]</scope>
    <source>
        <strain evidence="1 2">TWF694</strain>
    </source>
</reference>
<comment type="caution">
    <text evidence="1">The sequence shown here is derived from an EMBL/GenBank/DDBJ whole genome shotgun (WGS) entry which is preliminary data.</text>
</comment>
<accession>A0AAV9XMQ4</accession>
<gene>
    <name evidence="1" type="ORF">TWF694_008431</name>
</gene>
<sequence length="367" mass="39520">MAELEIFVINNSGQPKNYVFVASPPVVNGNPSDPGVFVSVWSSQLLDDGRFWGFFTSPDYYAWTGVSPGPLKHGITVRGGESLKASLGVASHPGTTFDLRVDGNPSLGVESAPTAPQGAFIVQSGDVPDPDLDILIGVGQRDMETGEVVPTSVMLAQPHTTTEFQPGVKFYVKNVDYHKHAILNVSSIIENSAVVDFTGKPANLNAAHVVHNADGTFTTTFVDNHKFTEVDVPAPSSLTNLPKQTIEEDPIEHDECAGDSEKVGDALTEGNSESPVLASTTAVAKIQWMPPGNIARVKADLQNISTRLARQGYKVTQDPIVTYPDGSITAEMEIQLSVPWAQFQRDWAGTVAPILVPENAKWTLIFR</sequence>
<evidence type="ECO:0000313" key="1">
    <source>
        <dbReference type="EMBL" id="KAK6541053.1"/>
    </source>
</evidence>
<keyword evidence="2" id="KW-1185">Reference proteome</keyword>
<protein>
    <submittedName>
        <fullName evidence="1">Uncharacterized protein</fullName>
    </submittedName>
</protein>
<organism evidence="1 2">
    <name type="scientific">Orbilia ellipsospora</name>
    <dbReference type="NCBI Taxonomy" id="2528407"/>
    <lineage>
        <taxon>Eukaryota</taxon>
        <taxon>Fungi</taxon>
        <taxon>Dikarya</taxon>
        <taxon>Ascomycota</taxon>
        <taxon>Pezizomycotina</taxon>
        <taxon>Orbiliomycetes</taxon>
        <taxon>Orbiliales</taxon>
        <taxon>Orbiliaceae</taxon>
        <taxon>Orbilia</taxon>
    </lineage>
</organism>
<evidence type="ECO:0000313" key="2">
    <source>
        <dbReference type="Proteomes" id="UP001365542"/>
    </source>
</evidence>
<proteinExistence type="predicted"/>